<sequence length="51" mass="5483">MQIDDAYLGGERSGGKRGRGSENKQPFVIAVQVDHSPRTPRLCGDRAGEGL</sequence>
<organism evidence="3 4">
    <name type="scientific">Xanthomonas oryzae pv. oryzae (strain KACC10331 / KXO85)</name>
    <dbReference type="NCBI Taxonomy" id="291331"/>
    <lineage>
        <taxon>Bacteria</taxon>
        <taxon>Pseudomonadati</taxon>
        <taxon>Pseudomonadota</taxon>
        <taxon>Gammaproteobacteria</taxon>
        <taxon>Lysobacterales</taxon>
        <taxon>Lysobacteraceae</taxon>
        <taxon>Xanthomonas</taxon>
    </lineage>
</organism>
<name>Q5GY73_XANOR</name>
<protein>
    <submittedName>
        <fullName evidence="3">IS1595 transposase</fullName>
    </submittedName>
</protein>
<dbReference type="EMBL" id="AE013598">
    <property type="protein sequence ID" value="AAW76348.1"/>
    <property type="molecule type" value="Genomic_DNA"/>
</dbReference>
<dbReference type="KEGG" id="xoo:XOO3094"/>
<dbReference type="STRING" id="291331.XOO3094"/>
<proteinExistence type="predicted"/>
<feature type="region of interest" description="Disordered" evidence="1">
    <location>
        <begin position="1"/>
        <end position="26"/>
    </location>
</feature>
<dbReference type="HOGENOM" id="CLU_3105393_0_0_6"/>
<evidence type="ECO:0000313" key="4">
    <source>
        <dbReference type="Proteomes" id="UP000006735"/>
    </source>
</evidence>
<evidence type="ECO:0000256" key="1">
    <source>
        <dbReference type="SAM" id="MobiDB-lite"/>
    </source>
</evidence>
<gene>
    <name evidence="3" type="ordered locus">XOO3094</name>
</gene>
<keyword evidence="4" id="KW-1185">Reference proteome</keyword>
<dbReference type="InterPro" id="IPR024445">
    <property type="entry name" value="Tnp_ISXO2-like"/>
</dbReference>
<dbReference type="AlphaFoldDB" id="Q5GY73"/>
<reference evidence="3 4" key="1">
    <citation type="journal article" date="2005" name="Nucleic Acids Res.">
        <title>The genome sequence of Xanthomonas oryzae pathovar oryzae KACC10331, the bacterial blight pathogen of rice.</title>
        <authorList>
            <person name="Lee B.M."/>
            <person name="Park Y.J."/>
            <person name="Park D.S."/>
            <person name="Kang H.W."/>
            <person name="Kim J.G."/>
            <person name="Song E.S."/>
            <person name="Park I.C."/>
            <person name="Yoon U.H."/>
            <person name="Hahn J.H."/>
            <person name="Koo B.S."/>
            <person name="Lee G.B."/>
            <person name="Kim H."/>
            <person name="Park H.S."/>
            <person name="Yoon K.O."/>
            <person name="Kim J.H."/>
            <person name="Jung C.H."/>
            <person name="Koh N.H."/>
            <person name="Seo J.S."/>
            <person name="Go S.J."/>
        </authorList>
    </citation>
    <scope>NUCLEOTIDE SEQUENCE [LARGE SCALE GENOMIC DNA]</scope>
    <source>
        <strain evidence="4">KACC10331 / KXO85</strain>
    </source>
</reference>
<evidence type="ECO:0000313" key="3">
    <source>
        <dbReference type="EMBL" id="AAW76348.1"/>
    </source>
</evidence>
<dbReference type="Proteomes" id="UP000006735">
    <property type="component" value="Chromosome"/>
</dbReference>
<evidence type="ECO:0000259" key="2">
    <source>
        <dbReference type="Pfam" id="PF12762"/>
    </source>
</evidence>
<dbReference type="Pfam" id="PF12762">
    <property type="entry name" value="DDE_Tnp_IS1595"/>
    <property type="match status" value="1"/>
</dbReference>
<accession>Q5GY73</accession>
<feature type="domain" description="ISXO2-like transposase" evidence="2">
    <location>
        <begin position="2"/>
        <end position="37"/>
    </location>
</feature>